<feature type="DNA-binding region" description="H-T-H motif" evidence="4">
    <location>
        <begin position="33"/>
        <end position="52"/>
    </location>
</feature>
<dbReference type="PANTHER" id="PTHR47506:SF6">
    <property type="entry name" value="HTH-TYPE TRANSCRIPTIONAL REPRESSOR NEMR"/>
    <property type="match status" value="1"/>
</dbReference>
<evidence type="ECO:0000313" key="7">
    <source>
        <dbReference type="Proteomes" id="UP000199544"/>
    </source>
</evidence>
<accession>A0A1H0CA10</accession>
<evidence type="ECO:0000259" key="5">
    <source>
        <dbReference type="PROSITE" id="PS50977"/>
    </source>
</evidence>
<evidence type="ECO:0000256" key="1">
    <source>
        <dbReference type="ARBA" id="ARBA00023015"/>
    </source>
</evidence>
<dbReference type="AlphaFoldDB" id="A0A1H0CA10"/>
<organism evidence="6 7">
    <name type="scientific">Fictibacillus solisalsi</name>
    <dbReference type="NCBI Taxonomy" id="459525"/>
    <lineage>
        <taxon>Bacteria</taxon>
        <taxon>Bacillati</taxon>
        <taxon>Bacillota</taxon>
        <taxon>Bacilli</taxon>
        <taxon>Bacillales</taxon>
        <taxon>Fictibacillaceae</taxon>
        <taxon>Fictibacillus</taxon>
    </lineage>
</organism>
<dbReference type="Pfam" id="PF00440">
    <property type="entry name" value="TetR_N"/>
    <property type="match status" value="1"/>
</dbReference>
<sequence>MPKVSEQYKEEKKNLILQGALRCFGEKGYEATTIDDIVRVSNLSKGAIYNYFTSKEEIYLQLLQGETKDFFLEVQSEYHTLKTATEKLRFLFQRFQKQLLTDERRKSFRLYTEFWLYSARQEDLMKLMEERYREFTGFIQEIIEEGQESGEFKPMDAEFIAQIFWAIRDGNALHSSLLGEEKKYKKTWEMIEEFFISGISSSTSRE</sequence>
<dbReference type="PRINTS" id="PR00455">
    <property type="entry name" value="HTHTETR"/>
</dbReference>
<dbReference type="GO" id="GO:0003677">
    <property type="term" value="F:DNA binding"/>
    <property type="evidence" value="ECO:0007669"/>
    <property type="project" value="UniProtKB-UniRule"/>
</dbReference>
<dbReference type="STRING" id="459525.SAMN04488137_4843"/>
<dbReference type="InterPro" id="IPR023772">
    <property type="entry name" value="DNA-bd_HTH_TetR-type_CS"/>
</dbReference>
<evidence type="ECO:0000256" key="4">
    <source>
        <dbReference type="PROSITE-ProRule" id="PRU00335"/>
    </source>
</evidence>
<dbReference type="InterPro" id="IPR041612">
    <property type="entry name" value="YfiR_C"/>
</dbReference>
<evidence type="ECO:0000256" key="2">
    <source>
        <dbReference type="ARBA" id="ARBA00023125"/>
    </source>
</evidence>
<dbReference type="PROSITE" id="PS01081">
    <property type="entry name" value="HTH_TETR_1"/>
    <property type="match status" value="1"/>
</dbReference>
<keyword evidence="3" id="KW-0804">Transcription</keyword>
<dbReference type="EMBL" id="FNHW01000007">
    <property type="protein sequence ID" value="SDN54667.1"/>
    <property type="molecule type" value="Genomic_DNA"/>
</dbReference>
<dbReference type="SUPFAM" id="SSF46689">
    <property type="entry name" value="Homeodomain-like"/>
    <property type="match status" value="1"/>
</dbReference>
<dbReference type="InterPro" id="IPR001647">
    <property type="entry name" value="HTH_TetR"/>
</dbReference>
<dbReference type="PANTHER" id="PTHR47506">
    <property type="entry name" value="TRANSCRIPTIONAL REGULATORY PROTEIN"/>
    <property type="match status" value="1"/>
</dbReference>
<keyword evidence="2 4" id="KW-0238">DNA-binding</keyword>
<evidence type="ECO:0000256" key="3">
    <source>
        <dbReference type="ARBA" id="ARBA00023163"/>
    </source>
</evidence>
<dbReference type="Pfam" id="PF17922">
    <property type="entry name" value="TetR_C_17"/>
    <property type="match status" value="1"/>
</dbReference>
<proteinExistence type="predicted"/>
<reference evidence="7" key="1">
    <citation type="submission" date="2016-10" db="EMBL/GenBank/DDBJ databases">
        <authorList>
            <person name="Varghese N."/>
            <person name="Submissions S."/>
        </authorList>
    </citation>
    <scope>NUCLEOTIDE SEQUENCE [LARGE SCALE GENOMIC DNA]</scope>
    <source>
        <strain evidence="7">CGMCC 1.6854</strain>
    </source>
</reference>
<gene>
    <name evidence="6" type="ORF">SAMN04488137_4843</name>
</gene>
<keyword evidence="7" id="KW-1185">Reference proteome</keyword>
<dbReference type="PROSITE" id="PS50977">
    <property type="entry name" value="HTH_TETR_2"/>
    <property type="match status" value="1"/>
</dbReference>
<dbReference type="OrthoDB" id="9814703at2"/>
<dbReference type="Gene3D" id="1.10.10.60">
    <property type="entry name" value="Homeodomain-like"/>
    <property type="match status" value="1"/>
</dbReference>
<feature type="domain" description="HTH tetR-type" evidence="5">
    <location>
        <begin position="10"/>
        <end position="70"/>
    </location>
</feature>
<name>A0A1H0CA10_9BACL</name>
<dbReference type="Gene3D" id="1.10.357.10">
    <property type="entry name" value="Tetracycline Repressor, domain 2"/>
    <property type="match status" value="1"/>
</dbReference>
<dbReference type="RefSeq" id="WP_090239346.1">
    <property type="nucleotide sequence ID" value="NZ_FNHW01000007.1"/>
</dbReference>
<dbReference type="Proteomes" id="UP000199544">
    <property type="component" value="Unassembled WGS sequence"/>
</dbReference>
<keyword evidence="1" id="KW-0805">Transcription regulation</keyword>
<protein>
    <submittedName>
        <fullName evidence="6">Transcriptional regulator, TetR family</fullName>
    </submittedName>
</protein>
<dbReference type="InterPro" id="IPR009057">
    <property type="entry name" value="Homeodomain-like_sf"/>
</dbReference>
<dbReference type="SUPFAM" id="SSF48498">
    <property type="entry name" value="Tetracyclin repressor-like, C-terminal domain"/>
    <property type="match status" value="1"/>
</dbReference>
<evidence type="ECO:0000313" key="6">
    <source>
        <dbReference type="EMBL" id="SDN54667.1"/>
    </source>
</evidence>
<dbReference type="InterPro" id="IPR036271">
    <property type="entry name" value="Tet_transcr_reg_TetR-rel_C_sf"/>
</dbReference>